<dbReference type="EMBL" id="JBHTCQ010000002">
    <property type="protein sequence ID" value="MFC7405669.1"/>
    <property type="molecule type" value="Genomic_DNA"/>
</dbReference>
<organism evidence="2 3">
    <name type="scientific">Georgenia alba</name>
    <dbReference type="NCBI Taxonomy" id="2233858"/>
    <lineage>
        <taxon>Bacteria</taxon>
        <taxon>Bacillati</taxon>
        <taxon>Actinomycetota</taxon>
        <taxon>Actinomycetes</taxon>
        <taxon>Micrococcales</taxon>
        <taxon>Bogoriellaceae</taxon>
        <taxon>Georgenia</taxon>
    </lineage>
</organism>
<proteinExistence type="predicted"/>
<evidence type="ECO:0000256" key="1">
    <source>
        <dbReference type="SAM" id="Phobius"/>
    </source>
</evidence>
<protein>
    <submittedName>
        <fullName evidence="2">Uncharacterized protein</fullName>
    </submittedName>
</protein>
<feature type="transmembrane region" description="Helical" evidence="1">
    <location>
        <begin position="106"/>
        <end position="126"/>
    </location>
</feature>
<dbReference type="RefSeq" id="WP_382394315.1">
    <property type="nucleotide sequence ID" value="NZ_JBHTCQ010000002.1"/>
</dbReference>
<comment type="caution">
    <text evidence="2">The sequence shown here is derived from an EMBL/GenBank/DDBJ whole genome shotgun (WGS) entry which is preliminary data.</text>
</comment>
<keyword evidence="3" id="KW-1185">Reference proteome</keyword>
<keyword evidence="1" id="KW-0812">Transmembrane</keyword>
<dbReference type="Proteomes" id="UP001596455">
    <property type="component" value="Unassembled WGS sequence"/>
</dbReference>
<gene>
    <name evidence="2" type="ORF">ACFQQL_11165</name>
</gene>
<sequence length="155" mass="16656">MTTTTETSSTTAAGLPHQLMLVVVRRLLVGVLVMAFVYAFLTTASAGSCAGAGQSTDVVPQCVDLTMGPSNAVFVALAAIVLWGVAAAAKRMTEVAAVEVLDRARFLALGLVMLSIVIAQVWLRLIPIQEWFELSWVVYPFPFADVEVDVTPMRR</sequence>
<evidence type="ECO:0000313" key="2">
    <source>
        <dbReference type="EMBL" id="MFC7405669.1"/>
    </source>
</evidence>
<feature type="transmembrane region" description="Helical" evidence="1">
    <location>
        <begin position="67"/>
        <end position="86"/>
    </location>
</feature>
<keyword evidence="1" id="KW-0472">Membrane</keyword>
<reference evidence="3" key="1">
    <citation type="journal article" date="2019" name="Int. J. Syst. Evol. Microbiol.">
        <title>The Global Catalogue of Microorganisms (GCM) 10K type strain sequencing project: providing services to taxonomists for standard genome sequencing and annotation.</title>
        <authorList>
            <consortium name="The Broad Institute Genomics Platform"/>
            <consortium name="The Broad Institute Genome Sequencing Center for Infectious Disease"/>
            <person name="Wu L."/>
            <person name="Ma J."/>
        </authorList>
    </citation>
    <scope>NUCLEOTIDE SEQUENCE [LARGE SCALE GENOMIC DNA]</scope>
    <source>
        <strain evidence="3">JCM 1490</strain>
    </source>
</reference>
<name>A0ABW2Q835_9MICO</name>
<accession>A0ABW2Q835</accession>
<evidence type="ECO:0000313" key="3">
    <source>
        <dbReference type="Proteomes" id="UP001596455"/>
    </source>
</evidence>
<feature type="transmembrane region" description="Helical" evidence="1">
    <location>
        <begin position="27"/>
        <end position="47"/>
    </location>
</feature>
<keyword evidence="1" id="KW-1133">Transmembrane helix</keyword>